<dbReference type="GO" id="GO:0043138">
    <property type="term" value="F:3'-5' DNA helicase activity"/>
    <property type="evidence" value="ECO:0007669"/>
    <property type="project" value="UniProtKB-EC"/>
</dbReference>
<dbReference type="InterPro" id="IPR000212">
    <property type="entry name" value="DNA_helicase_UvrD/REP"/>
</dbReference>
<protein>
    <recommendedName>
        <fullName evidence="9">DNA 3'-5' helicase</fullName>
        <ecNumber evidence="9">5.6.2.4</ecNumber>
    </recommendedName>
    <alternativeName>
        <fullName evidence="10">DNA 3'-5' helicase II</fullName>
    </alternativeName>
</protein>
<comment type="similarity">
    <text evidence="1">Belongs to the helicase family. UvrD subfamily.</text>
</comment>
<dbReference type="InterPro" id="IPR013986">
    <property type="entry name" value="DExx_box_DNA_helicase_dom_sf"/>
</dbReference>
<dbReference type="AlphaFoldDB" id="A0A0M2V018"/>
<evidence type="ECO:0000256" key="1">
    <source>
        <dbReference type="ARBA" id="ARBA00009922"/>
    </source>
</evidence>
<dbReference type="PANTHER" id="PTHR11070:SF2">
    <property type="entry name" value="ATP-DEPENDENT DNA HELICASE SRS2"/>
    <property type="match status" value="1"/>
</dbReference>
<keyword evidence="6" id="KW-0238">DNA-binding</keyword>
<keyword evidence="4 12" id="KW-0347">Helicase</keyword>
<dbReference type="PROSITE" id="PS51217">
    <property type="entry name" value="UVRD_HELICASE_CTER"/>
    <property type="match status" value="1"/>
</dbReference>
<dbReference type="EMBL" id="LAQJ01000089">
    <property type="protein sequence ID" value="KKO20556.1"/>
    <property type="molecule type" value="Genomic_DNA"/>
</dbReference>
<evidence type="ECO:0000256" key="5">
    <source>
        <dbReference type="ARBA" id="ARBA00022840"/>
    </source>
</evidence>
<dbReference type="Pfam" id="PF21196">
    <property type="entry name" value="PcrA_UvrD_tudor"/>
    <property type="match status" value="1"/>
</dbReference>
<proteinExistence type="inferred from homology"/>
<feature type="domain" description="UvrD-like helicase ATP-binding" evidence="13">
    <location>
        <begin position="5"/>
        <end position="281"/>
    </location>
</feature>
<dbReference type="InterPro" id="IPR027417">
    <property type="entry name" value="P-loop_NTPase"/>
</dbReference>
<dbReference type="SUPFAM" id="SSF52540">
    <property type="entry name" value="P-loop containing nucleoside triphosphate hydrolases"/>
    <property type="match status" value="1"/>
</dbReference>
<evidence type="ECO:0000256" key="12">
    <source>
        <dbReference type="PROSITE-ProRule" id="PRU00560"/>
    </source>
</evidence>
<dbReference type="GO" id="GO:0016887">
    <property type="term" value="F:ATP hydrolysis activity"/>
    <property type="evidence" value="ECO:0007669"/>
    <property type="project" value="RHEA"/>
</dbReference>
<evidence type="ECO:0000256" key="11">
    <source>
        <dbReference type="ARBA" id="ARBA00048988"/>
    </source>
</evidence>
<evidence type="ECO:0000256" key="2">
    <source>
        <dbReference type="ARBA" id="ARBA00022741"/>
    </source>
</evidence>
<dbReference type="InterPro" id="IPR014016">
    <property type="entry name" value="UvrD-like_ATP-bd"/>
</dbReference>
<gene>
    <name evidence="15" type="ORF">BROFUL_00674</name>
</gene>
<dbReference type="GO" id="GO:0009314">
    <property type="term" value="P:response to radiation"/>
    <property type="evidence" value="ECO:0007669"/>
    <property type="project" value="UniProtKB-ARBA"/>
</dbReference>
<dbReference type="GO" id="GO:0005524">
    <property type="term" value="F:ATP binding"/>
    <property type="evidence" value="ECO:0007669"/>
    <property type="project" value="UniProtKB-UniRule"/>
</dbReference>
<evidence type="ECO:0000313" key="15">
    <source>
        <dbReference type="EMBL" id="KKO20556.1"/>
    </source>
</evidence>
<dbReference type="CDD" id="cd18807">
    <property type="entry name" value="SF1_C_UvrD"/>
    <property type="match status" value="1"/>
</dbReference>
<accession>A0A0M2V018</accession>
<comment type="caution">
    <text evidence="15">The sequence shown here is derived from an EMBL/GenBank/DDBJ whole genome shotgun (WGS) entry which is preliminary data.</text>
</comment>
<dbReference type="GO" id="GO:0003677">
    <property type="term" value="F:DNA binding"/>
    <property type="evidence" value="ECO:0007669"/>
    <property type="project" value="UniProtKB-KW"/>
</dbReference>
<keyword evidence="16" id="KW-1185">Reference proteome</keyword>
<sequence length="735" mass="83744">MSLLHDVTDKQREAITHVEGPLLVVAGAGSGKTRVITRRIGYLMSQGVKPYNILAITFTNKAANEMDERIQQFSSHKGLWVSTFHKMCARILRSAIDRLGYSRDFSIYDTTDQLNRVKAIMAEFQLDTTQWKPRAIVSSISNAKNKLIDSGTFTSTASGYYNQTVARIYQKYQTLLKANNALDFDDLLIKTIELFKTHPDILEMYQDKFRFILIDEYQDTNYSQYTITRLLANRYRNICVTGDPDQSIYGWRGADIRNIMDFEKDYPDARVVFLEQNYRSTKHILHAASSVIQQNKYRKQKLLWTENAAGEKLRVLSCENEYGEADEIAQEIRELTKEGIRYSDIALFYRTNAQSRVLEISLRNSGIPYTIIGGVEFYQRKEIKDILSYLRLCVNPHDEVALERTINTPSRGIGSTTMKKLEDWATNHDTTLFDAVRQVDAIPEITGKTALSIKRFFELVSGFQQIPRSPVEGLIKRVIEKTNYFAYLRESGAAESKDRIANVEELVNAAHEYDMCYSEGTLQGFLEEVALVSDADELEETAEAVTLMTLHTAKGLEFPVVFLTGMEEGLLPHVESNDVDDEIEEERRLCYVGITRAMNKLFLTHARRRMQYGQLNMCRPSRFLDEIPDEIVEKIDRTNRQYAYHPYNNNTGSGVAYEMPLAVHSESVIDSSPCVPAKEVAMAFSCGEVVRHPLFGLGRILEVSGSNDKASVKVNFNIGGIKHLMLAYAKLERVK</sequence>
<feature type="binding site" evidence="12">
    <location>
        <begin position="26"/>
        <end position="33"/>
    </location>
    <ligand>
        <name>ATP</name>
        <dbReference type="ChEBI" id="CHEBI:30616"/>
    </ligand>
</feature>
<comment type="catalytic activity">
    <reaction evidence="11">
        <text>ATP + H2O = ADP + phosphate + H(+)</text>
        <dbReference type="Rhea" id="RHEA:13065"/>
        <dbReference type="ChEBI" id="CHEBI:15377"/>
        <dbReference type="ChEBI" id="CHEBI:15378"/>
        <dbReference type="ChEBI" id="CHEBI:30616"/>
        <dbReference type="ChEBI" id="CHEBI:43474"/>
        <dbReference type="ChEBI" id="CHEBI:456216"/>
        <dbReference type="EC" id="5.6.2.4"/>
    </reaction>
</comment>
<evidence type="ECO:0000256" key="4">
    <source>
        <dbReference type="ARBA" id="ARBA00022806"/>
    </source>
</evidence>
<dbReference type="PATRIC" id="fig|380242.3.peg.860"/>
<evidence type="ECO:0000256" key="7">
    <source>
        <dbReference type="ARBA" id="ARBA00023235"/>
    </source>
</evidence>
<evidence type="ECO:0000313" key="16">
    <source>
        <dbReference type="Proteomes" id="UP000034954"/>
    </source>
</evidence>
<feature type="domain" description="UvrD-like helicase C-terminal" evidence="14">
    <location>
        <begin position="282"/>
        <end position="555"/>
    </location>
</feature>
<keyword evidence="2 12" id="KW-0547">Nucleotide-binding</keyword>
<dbReference type="GO" id="GO:0005829">
    <property type="term" value="C:cytosol"/>
    <property type="evidence" value="ECO:0007669"/>
    <property type="project" value="TreeGrafter"/>
</dbReference>
<reference evidence="15 16" key="1">
    <citation type="journal article" date="2013" name="BMC Microbiol.">
        <title>Identification of the type II cytochrome c maturation pathway in anammox bacteria by comparative genomics.</title>
        <authorList>
            <person name="Ferousi C."/>
            <person name="Speth D.R."/>
            <person name="Reimann J."/>
            <person name="Op den Camp H.J."/>
            <person name="Allen J.W."/>
            <person name="Keltjens J.T."/>
            <person name="Jetten M.S."/>
        </authorList>
    </citation>
    <scope>NUCLEOTIDE SEQUENCE [LARGE SCALE GENOMIC DNA]</scope>
    <source>
        <strain evidence="15">RU1</strain>
    </source>
</reference>
<dbReference type="GO" id="GO:0000725">
    <property type="term" value="P:recombinational repair"/>
    <property type="evidence" value="ECO:0007669"/>
    <property type="project" value="TreeGrafter"/>
</dbReference>
<keyword evidence="5 12" id="KW-0067">ATP-binding</keyword>
<dbReference type="PANTHER" id="PTHR11070">
    <property type="entry name" value="UVRD / RECB / PCRA DNA HELICASE FAMILY MEMBER"/>
    <property type="match status" value="1"/>
</dbReference>
<evidence type="ECO:0000256" key="10">
    <source>
        <dbReference type="ARBA" id="ARBA00034923"/>
    </source>
</evidence>
<evidence type="ECO:0000256" key="6">
    <source>
        <dbReference type="ARBA" id="ARBA00023125"/>
    </source>
</evidence>
<organism evidence="15 16">
    <name type="scientific">Candidatus Brocadia fulgida</name>
    <dbReference type="NCBI Taxonomy" id="380242"/>
    <lineage>
        <taxon>Bacteria</taxon>
        <taxon>Pseudomonadati</taxon>
        <taxon>Planctomycetota</taxon>
        <taxon>Candidatus Brocadiia</taxon>
        <taxon>Candidatus Brocadiales</taxon>
        <taxon>Candidatus Brocadiaceae</taxon>
        <taxon>Candidatus Brocadia</taxon>
    </lineage>
</organism>
<keyword evidence="3 12" id="KW-0378">Hydrolase</keyword>
<comment type="catalytic activity">
    <reaction evidence="8">
        <text>Couples ATP hydrolysis with the unwinding of duplex DNA by translocating in the 3'-5' direction.</text>
        <dbReference type="EC" id="5.6.2.4"/>
    </reaction>
</comment>
<dbReference type="EC" id="5.6.2.4" evidence="9"/>
<dbReference type="Gene3D" id="1.10.486.10">
    <property type="entry name" value="PCRA, domain 4"/>
    <property type="match status" value="1"/>
</dbReference>
<dbReference type="FunFam" id="1.10.486.10:FF:000003">
    <property type="entry name" value="ATP-dependent DNA helicase"/>
    <property type="match status" value="1"/>
</dbReference>
<dbReference type="InterPro" id="IPR014017">
    <property type="entry name" value="DNA_helicase_UvrD-like_C"/>
</dbReference>
<evidence type="ECO:0000256" key="8">
    <source>
        <dbReference type="ARBA" id="ARBA00034617"/>
    </source>
</evidence>
<dbReference type="Proteomes" id="UP000034954">
    <property type="component" value="Unassembled WGS sequence"/>
</dbReference>
<keyword evidence="7" id="KW-0413">Isomerase</keyword>
<dbReference type="Gene3D" id="1.10.10.160">
    <property type="match status" value="1"/>
</dbReference>
<dbReference type="PROSITE" id="PS51198">
    <property type="entry name" value="UVRD_HELICASE_ATP_BIND"/>
    <property type="match status" value="1"/>
</dbReference>
<name>A0A0M2V018_9BACT</name>
<dbReference type="FunFam" id="1.10.10.160:FF:000001">
    <property type="entry name" value="ATP-dependent DNA helicase"/>
    <property type="match status" value="1"/>
</dbReference>
<dbReference type="GO" id="GO:0033202">
    <property type="term" value="C:DNA helicase complex"/>
    <property type="evidence" value="ECO:0007669"/>
    <property type="project" value="TreeGrafter"/>
</dbReference>
<dbReference type="Pfam" id="PF00580">
    <property type="entry name" value="UvrD-helicase"/>
    <property type="match status" value="1"/>
</dbReference>
<evidence type="ECO:0000256" key="3">
    <source>
        <dbReference type="ARBA" id="ARBA00022801"/>
    </source>
</evidence>
<evidence type="ECO:0000256" key="9">
    <source>
        <dbReference type="ARBA" id="ARBA00034808"/>
    </source>
</evidence>
<evidence type="ECO:0000259" key="14">
    <source>
        <dbReference type="PROSITE" id="PS51217"/>
    </source>
</evidence>
<dbReference type="Pfam" id="PF13361">
    <property type="entry name" value="UvrD_C"/>
    <property type="match status" value="1"/>
</dbReference>
<dbReference type="Gene3D" id="3.40.50.300">
    <property type="entry name" value="P-loop containing nucleotide triphosphate hydrolases"/>
    <property type="match status" value="2"/>
</dbReference>
<evidence type="ECO:0000259" key="13">
    <source>
        <dbReference type="PROSITE" id="PS51198"/>
    </source>
</evidence>
<dbReference type="CDD" id="cd17932">
    <property type="entry name" value="DEXQc_UvrD"/>
    <property type="match status" value="1"/>
</dbReference>